<feature type="signal peptide" evidence="1">
    <location>
        <begin position="1"/>
        <end position="27"/>
    </location>
</feature>
<dbReference type="Proteomes" id="UP000243924">
    <property type="component" value="Chromosome I"/>
</dbReference>
<accession>A0A1H2E5B0</accession>
<keyword evidence="3" id="KW-1185">Reference proteome</keyword>
<dbReference type="OrthoDB" id="7000272at2"/>
<gene>
    <name evidence="2" type="ORF">SAMN05216210_0314</name>
</gene>
<name>A0A1H2E5B0_9GAMM</name>
<evidence type="ECO:0008006" key="4">
    <source>
        <dbReference type="Google" id="ProtNLM"/>
    </source>
</evidence>
<reference evidence="3" key="1">
    <citation type="submission" date="2016-10" db="EMBL/GenBank/DDBJ databases">
        <authorList>
            <person name="Varghese N."/>
            <person name="Submissions S."/>
        </authorList>
    </citation>
    <scope>NUCLEOTIDE SEQUENCE [LARGE SCALE GENOMIC DNA]</scope>
    <source>
        <strain evidence="3">CECT 8338</strain>
    </source>
</reference>
<sequence length="614" mass="66790">MNNKNKCAFLYLTPLSIAVGLSISSQADAMAYELDNGWSGQWNTNISVGTQWRAEDQDNELYSAANGALVGKPSGLGDKIDSGNLNYDKGDRFSTIAKFVTDLSIRNGDLGAFVRLKGWYDYTLENEDVNFGSVSNGYRPRRLNDDGFEDLQKYKGIYLLDAYVYSTFYLNDNPVTARLGRQVVNWGESVFVQGVNQVNPLDVPALRRPGTEIKEALLPVWMAYMNAGFDNGISLEAFYQLKYESTPVEGCGNYWAQTEGVIGQSLGGCNVAGLIIPGISSPDSLNAGGYVPAYKGKSPSDSGQWGVALRVPVDALDGELGLYYLNYHSRVPFVGVPNGQPAPIPAFPNANPPLFGGVGSSWEYPEDIRLFGLSYTTVIDTWSIGAELSYSPNQPVQQNGADLLNGILSGAGPLGHLQELMLTGQSPQQVYAAWDRFEQTQLLVNGLNLYSNVLGAESLTVIGEVGMQWNNVPQDPDGVRYGRGFIYGVGSNGSDLGNTCSSAGGTNTHPTGCKNDGYVTDFAWGYRVRAQLDYANVLGSGIKVSPYGFLSHDVDGVSPDGQFNKGRLTTSVGIGFDYNRKHKVDLSYVRFSNDADYDALRDRDYYGASYSYSF</sequence>
<dbReference type="STRING" id="1434072.SAMN05216210_0314"/>
<keyword evidence="1" id="KW-0732">Signal</keyword>
<evidence type="ECO:0000313" key="3">
    <source>
        <dbReference type="Proteomes" id="UP000243924"/>
    </source>
</evidence>
<dbReference type="EMBL" id="LT629787">
    <property type="protein sequence ID" value="SDT89868.1"/>
    <property type="molecule type" value="Genomic_DNA"/>
</dbReference>
<evidence type="ECO:0000256" key="1">
    <source>
        <dbReference type="SAM" id="SignalP"/>
    </source>
</evidence>
<dbReference type="Pfam" id="PF06980">
    <property type="entry name" value="DUF1302"/>
    <property type="match status" value="1"/>
</dbReference>
<dbReference type="AlphaFoldDB" id="A0A1H2E5B0"/>
<evidence type="ECO:0000313" key="2">
    <source>
        <dbReference type="EMBL" id="SDT89868.1"/>
    </source>
</evidence>
<dbReference type="InterPro" id="IPR010727">
    <property type="entry name" value="DUF1302"/>
</dbReference>
<proteinExistence type="predicted"/>
<protein>
    <recommendedName>
        <fullName evidence="4">DUF1302 domain-containing protein</fullName>
    </recommendedName>
</protein>
<organism evidence="2 3">
    <name type="scientific">Halopseudomonas salegens</name>
    <dbReference type="NCBI Taxonomy" id="1434072"/>
    <lineage>
        <taxon>Bacteria</taxon>
        <taxon>Pseudomonadati</taxon>
        <taxon>Pseudomonadota</taxon>
        <taxon>Gammaproteobacteria</taxon>
        <taxon>Pseudomonadales</taxon>
        <taxon>Pseudomonadaceae</taxon>
        <taxon>Halopseudomonas</taxon>
    </lineage>
</organism>
<dbReference type="RefSeq" id="WP_092383462.1">
    <property type="nucleotide sequence ID" value="NZ_LT629787.1"/>
</dbReference>
<feature type="chain" id="PRO_5009272735" description="DUF1302 domain-containing protein" evidence="1">
    <location>
        <begin position="28"/>
        <end position="614"/>
    </location>
</feature>